<gene>
    <name evidence="2" type="ORF">BCR34DRAFT_582641</name>
</gene>
<organism evidence="2 3">
    <name type="scientific">Clohesyomyces aquaticus</name>
    <dbReference type="NCBI Taxonomy" id="1231657"/>
    <lineage>
        <taxon>Eukaryota</taxon>
        <taxon>Fungi</taxon>
        <taxon>Dikarya</taxon>
        <taxon>Ascomycota</taxon>
        <taxon>Pezizomycotina</taxon>
        <taxon>Dothideomycetes</taxon>
        <taxon>Pleosporomycetidae</taxon>
        <taxon>Pleosporales</taxon>
        <taxon>Lindgomycetaceae</taxon>
        <taxon>Clohesyomyces</taxon>
    </lineage>
</organism>
<feature type="compositionally biased region" description="Polar residues" evidence="1">
    <location>
        <begin position="7"/>
        <end position="24"/>
    </location>
</feature>
<dbReference type="EMBL" id="MCFA01000005">
    <property type="protein sequence ID" value="ORY18690.1"/>
    <property type="molecule type" value="Genomic_DNA"/>
</dbReference>
<name>A0A1Y2A8R7_9PLEO</name>
<dbReference type="Proteomes" id="UP000193144">
    <property type="component" value="Unassembled WGS sequence"/>
</dbReference>
<accession>A0A1Y2A8R7</accession>
<evidence type="ECO:0000256" key="1">
    <source>
        <dbReference type="SAM" id="MobiDB-lite"/>
    </source>
</evidence>
<keyword evidence="3" id="KW-1185">Reference proteome</keyword>
<feature type="region of interest" description="Disordered" evidence="1">
    <location>
        <begin position="1"/>
        <end position="41"/>
    </location>
</feature>
<dbReference type="AlphaFoldDB" id="A0A1Y2A8R7"/>
<proteinExistence type="predicted"/>
<evidence type="ECO:0000313" key="3">
    <source>
        <dbReference type="Proteomes" id="UP000193144"/>
    </source>
</evidence>
<sequence>MSRRRPSTTAPLAGQASSHTSRLASSMGLIDRSEGAGAMPTRLRAGRPTTLASSRASLAANGGVVEKKPVRRRKPSDASIFVTGLALRAHGTAWPPACLVDDDDDHARNRTDACAGSFDSPTVIDMPAGWFIGDRIPDSEEIMDACRQRPGNAARSTAKLHDNARPHQCFLHFPIGLVGAVIHRIPLQPRLKPVASSGFQKFLLTEARERTWFPPTRHTQSGQARPP</sequence>
<comment type="caution">
    <text evidence="2">The sequence shown here is derived from an EMBL/GenBank/DDBJ whole genome shotgun (WGS) entry which is preliminary data.</text>
</comment>
<protein>
    <submittedName>
        <fullName evidence="2">Uncharacterized protein</fullName>
    </submittedName>
</protein>
<reference evidence="2 3" key="1">
    <citation type="submission" date="2016-07" db="EMBL/GenBank/DDBJ databases">
        <title>Pervasive Adenine N6-methylation of Active Genes in Fungi.</title>
        <authorList>
            <consortium name="DOE Joint Genome Institute"/>
            <person name="Mondo S.J."/>
            <person name="Dannebaum R.O."/>
            <person name="Kuo R.C."/>
            <person name="Labutti K."/>
            <person name="Haridas S."/>
            <person name="Kuo A."/>
            <person name="Salamov A."/>
            <person name="Ahrendt S.R."/>
            <person name="Lipzen A."/>
            <person name="Sullivan W."/>
            <person name="Andreopoulos W.B."/>
            <person name="Clum A."/>
            <person name="Lindquist E."/>
            <person name="Daum C."/>
            <person name="Ramamoorthy G.K."/>
            <person name="Gryganskyi A."/>
            <person name="Culley D."/>
            <person name="Magnuson J.K."/>
            <person name="James T.Y."/>
            <person name="O'Malley M.A."/>
            <person name="Stajich J.E."/>
            <person name="Spatafora J.W."/>
            <person name="Visel A."/>
            <person name="Grigoriev I.V."/>
        </authorList>
    </citation>
    <scope>NUCLEOTIDE SEQUENCE [LARGE SCALE GENOMIC DNA]</scope>
    <source>
        <strain evidence="2 3">CBS 115471</strain>
    </source>
</reference>
<evidence type="ECO:0000313" key="2">
    <source>
        <dbReference type="EMBL" id="ORY18690.1"/>
    </source>
</evidence>